<accession>X1VYV6</accession>
<name>X1VYV6_9ZZZZ</name>
<protein>
    <submittedName>
        <fullName evidence="1">Uncharacterized protein</fullName>
    </submittedName>
</protein>
<organism evidence="1">
    <name type="scientific">marine sediment metagenome</name>
    <dbReference type="NCBI Taxonomy" id="412755"/>
    <lineage>
        <taxon>unclassified sequences</taxon>
        <taxon>metagenomes</taxon>
        <taxon>ecological metagenomes</taxon>
    </lineage>
</organism>
<dbReference type="AlphaFoldDB" id="X1VYV6"/>
<proteinExistence type="predicted"/>
<comment type="caution">
    <text evidence="1">The sequence shown here is derived from an EMBL/GenBank/DDBJ whole genome shotgun (WGS) entry which is preliminary data.</text>
</comment>
<evidence type="ECO:0000313" key="1">
    <source>
        <dbReference type="EMBL" id="GAJ17620.1"/>
    </source>
</evidence>
<dbReference type="EMBL" id="BARW01041720">
    <property type="protein sequence ID" value="GAJ17620.1"/>
    <property type="molecule type" value="Genomic_DNA"/>
</dbReference>
<gene>
    <name evidence="1" type="ORF">S12H4_62292</name>
</gene>
<reference evidence="1" key="1">
    <citation type="journal article" date="2014" name="Front. Microbiol.">
        <title>High frequency of phylogenetically diverse reductive dehalogenase-homologous genes in deep subseafloor sedimentary metagenomes.</title>
        <authorList>
            <person name="Kawai M."/>
            <person name="Futagami T."/>
            <person name="Toyoda A."/>
            <person name="Takaki Y."/>
            <person name="Nishi S."/>
            <person name="Hori S."/>
            <person name="Arai W."/>
            <person name="Tsubouchi T."/>
            <person name="Morono Y."/>
            <person name="Uchiyama I."/>
            <person name="Ito T."/>
            <person name="Fujiyama A."/>
            <person name="Inagaki F."/>
            <person name="Takami H."/>
        </authorList>
    </citation>
    <scope>NUCLEOTIDE SEQUENCE</scope>
    <source>
        <strain evidence="1">Expedition CK06-06</strain>
    </source>
</reference>
<sequence>MDTKNDSINDIIFEFLIDYLNYIKAYLFEGKISKVLLNNYIEILEYCLGNDLLNEYFLLSIIDQIKLKKFEISESLKELNRKELEKY</sequence>
<feature type="non-terminal residue" evidence="1">
    <location>
        <position position="87"/>
    </location>
</feature>